<evidence type="ECO:0000259" key="2">
    <source>
        <dbReference type="PROSITE" id="PS50053"/>
    </source>
</evidence>
<dbReference type="PROSITE" id="PS50053">
    <property type="entry name" value="UBIQUITIN_2"/>
    <property type="match status" value="1"/>
</dbReference>
<feature type="chain" id="PRO_5034141763" description="Ubiquitin-like domain-containing protein" evidence="1">
    <location>
        <begin position="22"/>
        <end position="225"/>
    </location>
</feature>
<keyword evidence="4" id="KW-1185">Reference proteome</keyword>
<comment type="caution">
    <text evidence="3">The sequence shown here is derived from an EMBL/GenBank/DDBJ whole genome shotgun (WGS) entry which is preliminary data.</text>
</comment>
<dbReference type="OrthoDB" id="3075271at2759"/>
<keyword evidence="1" id="KW-0732">Signal</keyword>
<organism evidence="3 4">
    <name type="scientific">Ephemerocybe angulata</name>
    <dbReference type="NCBI Taxonomy" id="980116"/>
    <lineage>
        <taxon>Eukaryota</taxon>
        <taxon>Fungi</taxon>
        <taxon>Dikarya</taxon>
        <taxon>Basidiomycota</taxon>
        <taxon>Agaricomycotina</taxon>
        <taxon>Agaricomycetes</taxon>
        <taxon>Agaricomycetidae</taxon>
        <taxon>Agaricales</taxon>
        <taxon>Agaricineae</taxon>
        <taxon>Psathyrellaceae</taxon>
        <taxon>Ephemerocybe</taxon>
    </lineage>
</organism>
<dbReference type="InterPro" id="IPR000626">
    <property type="entry name" value="Ubiquitin-like_dom"/>
</dbReference>
<dbReference type="InterPro" id="IPR029071">
    <property type="entry name" value="Ubiquitin-like_domsf"/>
</dbReference>
<evidence type="ECO:0000256" key="1">
    <source>
        <dbReference type="SAM" id="SignalP"/>
    </source>
</evidence>
<accession>A0A8H5C006</accession>
<evidence type="ECO:0000313" key="4">
    <source>
        <dbReference type="Proteomes" id="UP000541558"/>
    </source>
</evidence>
<feature type="signal peptide" evidence="1">
    <location>
        <begin position="1"/>
        <end position="21"/>
    </location>
</feature>
<proteinExistence type="predicted"/>
<dbReference type="Gene3D" id="3.10.20.90">
    <property type="entry name" value="Phosphatidylinositol 3-kinase Catalytic Subunit, Chain A, domain 1"/>
    <property type="match status" value="1"/>
</dbReference>
<evidence type="ECO:0000313" key="3">
    <source>
        <dbReference type="EMBL" id="KAF5332463.1"/>
    </source>
</evidence>
<dbReference type="SUPFAM" id="SSF54236">
    <property type="entry name" value="Ubiquitin-like"/>
    <property type="match status" value="1"/>
</dbReference>
<dbReference type="CDD" id="cd17039">
    <property type="entry name" value="Ubl_ubiquitin_like"/>
    <property type="match status" value="1"/>
</dbReference>
<gene>
    <name evidence="3" type="ORF">D9611_005442</name>
</gene>
<feature type="domain" description="Ubiquitin-like" evidence="2">
    <location>
        <begin position="140"/>
        <end position="225"/>
    </location>
</feature>
<dbReference type="Proteomes" id="UP000541558">
    <property type="component" value="Unassembled WGS sequence"/>
</dbReference>
<name>A0A8H5C006_9AGAR</name>
<sequence>MKFIIVAFALFSSTLFAGVNAAVDYDAYDIRDYSEEFETRDYYGELDSRDHHEDFESRNYLDQVDMREYVDELFARQLLLEDLLTRAIAKKAPAKKVVSKKAVGKTGGGKAGGRKRSSQAVTNLVFPDPWPLAPAIPGHLNIWVKGPPPADRLLNYDEDPNATILMFKEALHTLGGSENAAAIHTSKIAVAKMELKHEATVLQDTKTFRDYQIPDKAVLYLTIKP</sequence>
<dbReference type="AlphaFoldDB" id="A0A8H5C006"/>
<protein>
    <recommendedName>
        <fullName evidence="2">Ubiquitin-like domain-containing protein</fullName>
    </recommendedName>
</protein>
<reference evidence="3 4" key="1">
    <citation type="journal article" date="2020" name="ISME J.">
        <title>Uncovering the hidden diversity of litter-decomposition mechanisms in mushroom-forming fungi.</title>
        <authorList>
            <person name="Floudas D."/>
            <person name="Bentzer J."/>
            <person name="Ahren D."/>
            <person name="Johansson T."/>
            <person name="Persson P."/>
            <person name="Tunlid A."/>
        </authorList>
    </citation>
    <scope>NUCLEOTIDE SEQUENCE [LARGE SCALE GENOMIC DNA]</scope>
    <source>
        <strain evidence="3 4">CBS 175.51</strain>
    </source>
</reference>
<dbReference type="EMBL" id="JAACJK010000110">
    <property type="protein sequence ID" value="KAF5332463.1"/>
    <property type="molecule type" value="Genomic_DNA"/>
</dbReference>